<keyword evidence="2" id="KW-1185">Reference proteome</keyword>
<protein>
    <submittedName>
        <fullName evidence="1">Uncharacterized protein</fullName>
    </submittedName>
</protein>
<gene>
    <name evidence="1" type="ORF">PMEA_00032851</name>
</gene>
<dbReference type="Proteomes" id="UP001159428">
    <property type="component" value="Unassembled WGS sequence"/>
</dbReference>
<dbReference type="AlphaFoldDB" id="A0AAU9XX52"/>
<comment type="caution">
    <text evidence="1">The sequence shown here is derived from an EMBL/GenBank/DDBJ whole genome shotgun (WGS) entry which is preliminary data.</text>
</comment>
<evidence type="ECO:0000313" key="1">
    <source>
        <dbReference type="EMBL" id="CAH3161367.1"/>
    </source>
</evidence>
<reference evidence="1 2" key="1">
    <citation type="submission" date="2022-05" db="EMBL/GenBank/DDBJ databases">
        <authorList>
            <consortium name="Genoscope - CEA"/>
            <person name="William W."/>
        </authorList>
    </citation>
    <scope>NUCLEOTIDE SEQUENCE [LARGE SCALE GENOMIC DNA]</scope>
</reference>
<name>A0AAU9XX52_9CNID</name>
<organism evidence="1 2">
    <name type="scientific">Pocillopora meandrina</name>
    <dbReference type="NCBI Taxonomy" id="46732"/>
    <lineage>
        <taxon>Eukaryota</taxon>
        <taxon>Metazoa</taxon>
        <taxon>Cnidaria</taxon>
        <taxon>Anthozoa</taxon>
        <taxon>Hexacorallia</taxon>
        <taxon>Scleractinia</taxon>
        <taxon>Astrocoeniina</taxon>
        <taxon>Pocilloporidae</taxon>
        <taxon>Pocillopora</taxon>
    </lineage>
</organism>
<dbReference type="EMBL" id="CALNXJ010000079">
    <property type="protein sequence ID" value="CAH3161367.1"/>
    <property type="molecule type" value="Genomic_DNA"/>
</dbReference>
<accession>A0AAU9XX52</accession>
<evidence type="ECO:0000313" key="2">
    <source>
        <dbReference type="Proteomes" id="UP001159428"/>
    </source>
</evidence>
<sequence>MFRQLSESVNANKNRLEPYILNKLVNKLYRSGHVDLMPYKWLTIGLKQSRLPEFYTLFKIHKETPVGRPIVSGNSGPTERISSFVDSLL</sequence>
<proteinExistence type="predicted"/>